<dbReference type="EMBL" id="OU896707">
    <property type="protein sequence ID" value="CAG9813467.1"/>
    <property type="molecule type" value="Genomic_DNA"/>
</dbReference>
<dbReference type="PANTHER" id="PTHR31525:SF1">
    <property type="entry name" value="HEME TRANSPORTER HRG1"/>
    <property type="match status" value="1"/>
</dbReference>
<evidence type="ECO:0000256" key="6">
    <source>
        <dbReference type="ARBA" id="ARBA00022753"/>
    </source>
</evidence>
<evidence type="ECO:0000256" key="4">
    <source>
        <dbReference type="ARBA" id="ARBA00022448"/>
    </source>
</evidence>
<evidence type="ECO:0000313" key="12">
    <source>
        <dbReference type="Proteomes" id="UP001153737"/>
    </source>
</evidence>
<keyword evidence="4" id="KW-0813">Transport</keyword>
<sequence length="150" mass="16267">MATMINLSIAGISSVIGYSACITFFILHNYPSGVLGMISGTTDGLTCFLHYLQWKGKLRAWYESSDLMKICHIGILVATVGLLCLGYFTTIQIMLKIPMMPVSGSAVISIVWSIVAMRSGIFLMYHSIKYQGGGENLLVDNEDSGNGETA</sequence>
<protein>
    <submittedName>
        <fullName evidence="11">Uncharacterized protein</fullName>
    </submittedName>
</protein>
<keyword evidence="6" id="KW-0967">Endosome</keyword>
<evidence type="ECO:0000256" key="10">
    <source>
        <dbReference type="SAM" id="Phobius"/>
    </source>
</evidence>
<keyword evidence="12" id="KW-1185">Reference proteome</keyword>
<feature type="transmembrane region" description="Helical" evidence="10">
    <location>
        <begin position="106"/>
        <end position="125"/>
    </location>
</feature>
<evidence type="ECO:0000256" key="2">
    <source>
        <dbReference type="ARBA" id="ARBA00004337"/>
    </source>
</evidence>
<organism evidence="11 12">
    <name type="scientific">Phaedon cochleariae</name>
    <name type="common">Mustard beetle</name>
    <dbReference type="NCBI Taxonomy" id="80249"/>
    <lineage>
        <taxon>Eukaryota</taxon>
        <taxon>Metazoa</taxon>
        <taxon>Ecdysozoa</taxon>
        <taxon>Arthropoda</taxon>
        <taxon>Hexapoda</taxon>
        <taxon>Insecta</taxon>
        <taxon>Pterygota</taxon>
        <taxon>Neoptera</taxon>
        <taxon>Endopterygota</taxon>
        <taxon>Coleoptera</taxon>
        <taxon>Polyphaga</taxon>
        <taxon>Cucujiformia</taxon>
        <taxon>Chrysomeloidea</taxon>
        <taxon>Chrysomelidae</taxon>
        <taxon>Chrysomelinae</taxon>
        <taxon>Chrysomelini</taxon>
        <taxon>Phaedon</taxon>
    </lineage>
</organism>
<dbReference type="GO" id="GO:0005765">
    <property type="term" value="C:lysosomal membrane"/>
    <property type="evidence" value="ECO:0007669"/>
    <property type="project" value="UniProtKB-SubCell"/>
</dbReference>
<evidence type="ECO:0000256" key="9">
    <source>
        <dbReference type="ARBA" id="ARBA00023228"/>
    </source>
</evidence>
<dbReference type="GO" id="GO:0005886">
    <property type="term" value="C:plasma membrane"/>
    <property type="evidence" value="ECO:0007669"/>
    <property type="project" value="TreeGrafter"/>
</dbReference>
<comment type="similarity">
    <text evidence="3">Belongs to the HRG family.</text>
</comment>
<evidence type="ECO:0000256" key="8">
    <source>
        <dbReference type="ARBA" id="ARBA00023136"/>
    </source>
</evidence>
<evidence type="ECO:0000256" key="5">
    <source>
        <dbReference type="ARBA" id="ARBA00022692"/>
    </source>
</evidence>
<feature type="transmembrane region" description="Helical" evidence="10">
    <location>
        <begin position="73"/>
        <end position="94"/>
    </location>
</feature>
<reference evidence="11" key="2">
    <citation type="submission" date="2022-10" db="EMBL/GenBank/DDBJ databases">
        <authorList>
            <consortium name="ENA_rothamsted_submissions"/>
            <consortium name="culmorum"/>
            <person name="King R."/>
        </authorList>
    </citation>
    <scope>NUCLEOTIDE SEQUENCE</scope>
</reference>
<keyword evidence="9" id="KW-0458">Lysosome</keyword>
<reference evidence="11" key="1">
    <citation type="submission" date="2022-01" db="EMBL/GenBank/DDBJ databases">
        <authorList>
            <person name="King R."/>
        </authorList>
    </citation>
    <scope>NUCLEOTIDE SEQUENCE</scope>
</reference>
<feature type="transmembrane region" description="Helical" evidence="10">
    <location>
        <begin position="33"/>
        <end position="52"/>
    </location>
</feature>
<dbReference type="GO" id="GO:0010008">
    <property type="term" value="C:endosome membrane"/>
    <property type="evidence" value="ECO:0007669"/>
    <property type="project" value="UniProtKB-SubCell"/>
</dbReference>
<dbReference type="InterPro" id="IPR026218">
    <property type="entry name" value="HRG"/>
</dbReference>
<keyword evidence="8 10" id="KW-0472">Membrane</keyword>
<accession>A0A9N9X0F5</accession>
<comment type="subcellular location">
    <subcellularLocation>
        <location evidence="2">Endosome membrane</location>
        <topology evidence="2">Multi-pass membrane protein</topology>
    </subcellularLocation>
    <subcellularLocation>
        <location evidence="1">Lysosome membrane</location>
        <topology evidence="1">Multi-pass membrane protein</topology>
    </subcellularLocation>
</comment>
<dbReference type="OrthoDB" id="5954402at2759"/>
<evidence type="ECO:0000313" key="11">
    <source>
        <dbReference type="EMBL" id="CAG9813467.1"/>
    </source>
</evidence>
<dbReference type="GO" id="GO:0020037">
    <property type="term" value="F:heme binding"/>
    <property type="evidence" value="ECO:0007669"/>
    <property type="project" value="TreeGrafter"/>
</dbReference>
<gene>
    <name evidence="11" type="ORF">PHAECO_LOCUS567</name>
</gene>
<keyword evidence="7 10" id="KW-1133">Transmembrane helix</keyword>
<evidence type="ECO:0000256" key="7">
    <source>
        <dbReference type="ARBA" id="ARBA00022989"/>
    </source>
</evidence>
<feature type="transmembrane region" description="Helical" evidence="10">
    <location>
        <begin position="7"/>
        <end position="27"/>
    </location>
</feature>
<proteinExistence type="inferred from homology"/>
<dbReference type="GO" id="GO:0015232">
    <property type="term" value="F:heme transmembrane transporter activity"/>
    <property type="evidence" value="ECO:0007669"/>
    <property type="project" value="InterPro"/>
</dbReference>
<dbReference type="PANTHER" id="PTHR31525">
    <property type="entry name" value="HEME TRANSPORTER HRG1"/>
    <property type="match status" value="1"/>
</dbReference>
<keyword evidence="5 10" id="KW-0812">Transmembrane</keyword>
<evidence type="ECO:0000256" key="1">
    <source>
        <dbReference type="ARBA" id="ARBA00004155"/>
    </source>
</evidence>
<dbReference type="Proteomes" id="UP001153737">
    <property type="component" value="Chromosome 1"/>
</dbReference>
<dbReference type="AlphaFoldDB" id="A0A9N9X0F5"/>
<evidence type="ECO:0000256" key="3">
    <source>
        <dbReference type="ARBA" id="ARBA00006203"/>
    </source>
</evidence>
<name>A0A9N9X0F5_PHACE</name>